<name>A0A0W8F0F5_9ZZZZ</name>
<comment type="caution">
    <text evidence="2">The sequence shown here is derived from an EMBL/GenBank/DDBJ whole genome shotgun (WGS) entry which is preliminary data.</text>
</comment>
<dbReference type="Pfam" id="PF08617">
    <property type="entry name" value="CGI-121"/>
    <property type="match status" value="1"/>
</dbReference>
<reference evidence="2" key="1">
    <citation type="journal article" date="2015" name="Proc. Natl. Acad. Sci. U.S.A.">
        <title>Networks of energetic and metabolic interactions define dynamics in microbial communities.</title>
        <authorList>
            <person name="Embree M."/>
            <person name="Liu J.K."/>
            <person name="Al-Bassam M.M."/>
            <person name="Zengler K."/>
        </authorList>
    </citation>
    <scope>NUCLEOTIDE SEQUENCE</scope>
</reference>
<organism evidence="2">
    <name type="scientific">hydrocarbon metagenome</name>
    <dbReference type="NCBI Taxonomy" id="938273"/>
    <lineage>
        <taxon>unclassified sequences</taxon>
        <taxon>metagenomes</taxon>
        <taxon>ecological metagenomes</taxon>
    </lineage>
</organism>
<evidence type="ECO:0000256" key="1">
    <source>
        <dbReference type="ARBA" id="ARBA00005546"/>
    </source>
</evidence>
<evidence type="ECO:0000313" key="2">
    <source>
        <dbReference type="EMBL" id="KUG14297.1"/>
    </source>
</evidence>
<gene>
    <name evidence="2" type="ORF">ASZ90_016060</name>
</gene>
<dbReference type="NCBIfam" id="NF011465">
    <property type="entry name" value="PRK14886.1-1"/>
    <property type="match status" value="1"/>
</dbReference>
<accession>A0A0W8F0F5</accession>
<proteinExistence type="inferred from homology"/>
<evidence type="ECO:0008006" key="3">
    <source>
        <dbReference type="Google" id="ProtNLM"/>
    </source>
</evidence>
<dbReference type="EMBL" id="LNQE01001675">
    <property type="protein sequence ID" value="KUG14297.1"/>
    <property type="molecule type" value="Genomic_DNA"/>
</dbReference>
<sequence>MNQCCIGKFRITIHDQDAYLQLVRDLSQRHGVHIILFDADQMAGRAHAESAIAHAFRAFEQGHQISNSVEMEALLYAAGSRQCIQGARFGVHPGMNRTYLCICPPNQEVWEEIQKSGEDCSDEDWELFSDEKISLLKGIFGITEEEIAIVGTGRLQDLVLERVALLEVYR</sequence>
<dbReference type="InterPro" id="IPR013926">
    <property type="entry name" value="CGI121/TPRKB"/>
</dbReference>
<dbReference type="Gene3D" id="3.30.2380.10">
    <property type="entry name" value="CGI121/TPRKB"/>
    <property type="match status" value="1"/>
</dbReference>
<dbReference type="InterPro" id="IPR036504">
    <property type="entry name" value="CGI121/TPRKB_sf"/>
</dbReference>
<comment type="similarity">
    <text evidence="1">Belongs to the CGI121/TPRKB family.</text>
</comment>
<protein>
    <recommendedName>
        <fullName evidence="3">Kinase binding protein CGI-121</fullName>
    </recommendedName>
</protein>
<dbReference type="SUPFAM" id="SSF143870">
    <property type="entry name" value="PF0523-like"/>
    <property type="match status" value="1"/>
</dbReference>
<dbReference type="AlphaFoldDB" id="A0A0W8F0F5"/>